<gene>
    <name evidence="2" type="ORF">S01H1_35620</name>
</gene>
<proteinExistence type="predicted"/>
<comment type="caution">
    <text evidence="2">The sequence shown here is derived from an EMBL/GenBank/DDBJ whole genome shotgun (WGS) entry which is preliminary data.</text>
</comment>
<dbReference type="AlphaFoldDB" id="X0WJ26"/>
<accession>X0WJ26</accession>
<evidence type="ECO:0000256" key="1">
    <source>
        <dbReference type="SAM" id="Phobius"/>
    </source>
</evidence>
<reference evidence="2" key="1">
    <citation type="journal article" date="2014" name="Front. Microbiol.">
        <title>High frequency of phylogenetically diverse reductive dehalogenase-homologous genes in deep subseafloor sedimentary metagenomes.</title>
        <authorList>
            <person name="Kawai M."/>
            <person name="Futagami T."/>
            <person name="Toyoda A."/>
            <person name="Takaki Y."/>
            <person name="Nishi S."/>
            <person name="Hori S."/>
            <person name="Arai W."/>
            <person name="Tsubouchi T."/>
            <person name="Morono Y."/>
            <person name="Uchiyama I."/>
            <person name="Ito T."/>
            <person name="Fujiyama A."/>
            <person name="Inagaki F."/>
            <person name="Takami H."/>
        </authorList>
    </citation>
    <scope>NUCLEOTIDE SEQUENCE</scope>
    <source>
        <strain evidence="2">Expedition CK06-06</strain>
    </source>
</reference>
<evidence type="ECO:0000313" key="2">
    <source>
        <dbReference type="EMBL" id="GAG12711.1"/>
    </source>
</evidence>
<evidence type="ECO:0008006" key="3">
    <source>
        <dbReference type="Google" id="ProtNLM"/>
    </source>
</evidence>
<name>X0WJ26_9ZZZZ</name>
<dbReference type="EMBL" id="BARS01022261">
    <property type="protein sequence ID" value="GAG12711.1"/>
    <property type="molecule type" value="Genomic_DNA"/>
</dbReference>
<feature type="transmembrane region" description="Helical" evidence="1">
    <location>
        <begin position="41"/>
        <end position="62"/>
    </location>
</feature>
<keyword evidence="1" id="KW-0472">Membrane</keyword>
<sequence length="158" mass="17489">MVVWPGLTALSTPPLGRLGCTLGRLYSIKVGVGHILTLGNFFALLSIPLALQMFFAGLLPGLARRYVLTNRRVIVERKQLSWSARWVDEMSVSLDNFDAIDVIVLPGQAWYPAGDLVFRKGDVETLRLFGVTRPETFRRTCLKAHASFVGVQELVATS</sequence>
<keyword evidence="1" id="KW-0812">Transmembrane</keyword>
<organism evidence="2">
    <name type="scientific">marine sediment metagenome</name>
    <dbReference type="NCBI Taxonomy" id="412755"/>
    <lineage>
        <taxon>unclassified sequences</taxon>
        <taxon>metagenomes</taxon>
        <taxon>ecological metagenomes</taxon>
    </lineage>
</organism>
<protein>
    <recommendedName>
        <fullName evidence="3">DUF304 domain-containing protein</fullName>
    </recommendedName>
</protein>
<keyword evidence="1" id="KW-1133">Transmembrane helix</keyword>